<gene>
    <name evidence="2" type="ORF">BCR33DRAFT_743714</name>
</gene>
<proteinExistence type="predicted"/>
<keyword evidence="1" id="KW-0812">Transmembrane</keyword>
<dbReference type="AlphaFoldDB" id="A0A1Y2BGF8"/>
<sequence>MSSNATESPYLEPYNEATTIDFWTTLAVSILLLIILAVLLVREALSNAASNRPRKTFSVFNVLLLTMIISNCVGMIFQYIYAFCLDPTLSVIYLCIASVFSTIFQYSIVLYAWNRGFPVIQVTISWISPYLVAFLVFYGILQVSELIVFTLDNIAFSMSNVNLPLDLLDQIVRIQTIAIEVSIASFDAFITAVYIYYLWSIRNMNNELNVRKLVVISWFGVISFVCIEFWLTLYVLYAVWSYDSDRTISIFLYSFSLHVSDLGPLLFLVAQVGLKWALLQDDGDSRSNSKIINVALRFSDLIPGKANEFDATH</sequence>
<dbReference type="OrthoDB" id="2182736at2759"/>
<name>A0A1Y2BGF8_9FUNG</name>
<feature type="transmembrane region" description="Helical" evidence="1">
    <location>
        <begin position="89"/>
        <end position="112"/>
    </location>
</feature>
<dbReference type="EMBL" id="MCGO01000066">
    <property type="protein sequence ID" value="ORY33894.1"/>
    <property type="molecule type" value="Genomic_DNA"/>
</dbReference>
<evidence type="ECO:0000256" key="1">
    <source>
        <dbReference type="SAM" id="Phobius"/>
    </source>
</evidence>
<feature type="transmembrane region" description="Helical" evidence="1">
    <location>
        <begin position="251"/>
        <end position="274"/>
    </location>
</feature>
<feature type="transmembrane region" description="Helical" evidence="1">
    <location>
        <begin position="62"/>
        <end position="83"/>
    </location>
</feature>
<feature type="transmembrane region" description="Helical" evidence="1">
    <location>
        <begin position="119"/>
        <end position="140"/>
    </location>
</feature>
<accession>A0A1Y2BGF8</accession>
<evidence type="ECO:0000313" key="2">
    <source>
        <dbReference type="EMBL" id="ORY33894.1"/>
    </source>
</evidence>
<feature type="transmembrane region" description="Helical" evidence="1">
    <location>
        <begin position="177"/>
        <end position="197"/>
    </location>
</feature>
<reference evidence="2 3" key="1">
    <citation type="submission" date="2016-07" db="EMBL/GenBank/DDBJ databases">
        <title>Pervasive Adenine N6-methylation of Active Genes in Fungi.</title>
        <authorList>
            <consortium name="DOE Joint Genome Institute"/>
            <person name="Mondo S.J."/>
            <person name="Dannebaum R.O."/>
            <person name="Kuo R.C."/>
            <person name="Labutti K."/>
            <person name="Haridas S."/>
            <person name="Kuo A."/>
            <person name="Salamov A."/>
            <person name="Ahrendt S.R."/>
            <person name="Lipzen A."/>
            <person name="Sullivan W."/>
            <person name="Andreopoulos W.B."/>
            <person name="Clum A."/>
            <person name="Lindquist E."/>
            <person name="Daum C."/>
            <person name="Ramamoorthy G.K."/>
            <person name="Gryganskyi A."/>
            <person name="Culley D."/>
            <person name="Magnuson J.K."/>
            <person name="James T.Y."/>
            <person name="O'Malley M.A."/>
            <person name="Stajich J.E."/>
            <person name="Spatafora J.W."/>
            <person name="Visel A."/>
            <person name="Grigoriev I.V."/>
        </authorList>
    </citation>
    <scope>NUCLEOTIDE SEQUENCE [LARGE SCALE GENOMIC DNA]</scope>
    <source>
        <strain evidence="2 3">JEL800</strain>
    </source>
</reference>
<keyword evidence="1" id="KW-0472">Membrane</keyword>
<feature type="transmembrane region" description="Helical" evidence="1">
    <location>
        <begin position="217"/>
        <end position="239"/>
    </location>
</feature>
<dbReference type="Proteomes" id="UP000193642">
    <property type="component" value="Unassembled WGS sequence"/>
</dbReference>
<protein>
    <submittedName>
        <fullName evidence="2">Uncharacterized protein</fullName>
    </submittedName>
</protein>
<comment type="caution">
    <text evidence="2">The sequence shown here is derived from an EMBL/GenBank/DDBJ whole genome shotgun (WGS) entry which is preliminary data.</text>
</comment>
<keyword evidence="1" id="KW-1133">Transmembrane helix</keyword>
<evidence type="ECO:0000313" key="3">
    <source>
        <dbReference type="Proteomes" id="UP000193642"/>
    </source>
</evidence>
<feature type="transmembrane region" description="Helical" evidence="1">
    <location>
        <begin position="20"/>
        <end position="41"/>
    </location>
</feature>
<organism evidence="2 3">
    <name type="scientific">Rhizoclosmatium globosum</name>
    <dbReference type="NCBI Taxonomy" id="329046"/>
    <lineage>
        <taxon>Eukaryota</taxon>
        <taxon>Fungi</taxon>
        <taxon>Fungi incertae sedis</taxon>
        <taxon>Chytridiomycota</taxon>
        <taxon>Chytridiomycota incertae sedis</taxon>
        <taxon>Chytridiomycetes</taxon>
        <taxon>Chytridiales</taxon>
        <taxon>Chytriomycetaceae</taxon>
        <taxon>Rhizoclosmatium</taxon>
    </lineage>
</organism>
<keyword evidence="3" id="KW-1185">Reference proteome</keyword>